<gene>
    <name evidence="1" type="ORF">OUZ56_030052</name>
</gene>
<reference evidence="1 2" key="1">
    <citation type="journal article" date="2023" name="Nucleic Acids Res.">
        <title>The hologenome of Daphnia magna reveals possible DNA methylation and microbiome-mediated evolution of the host genome.</title>
        <authorList>
            <person name="Chaturvedi A."/>
            <person name="Li X."/>
            <person name="Dhandapani V."/>
            <person name="Marshall H."/>
            <person name="Kissane S."/>
            <person name="Cuenca-Cambronero M."/>
            <person name="Asole G."/>
            <person name="Calvet F."/>
            <person name="Ruiz-Romero M."/>
            <person name="Marangio P."/>
            <person name="Guigo R."/>
            <person name="Rago D."/>
            <person name="Mirbahai L."/>
            <person name="Eastwood N."/>
            <person name="Colbourne J.K."/>
            <person name="Zhou J."/>
            <person name="Mallon E."/>
            <person name="Orsini L."/>
        </authorList>
    </citation>
    <scope>NUCLEOTIDE SEQUENCE [LARGE SCALE GENOMIC DNA]</scope>
    <source>
        <strain evidence="1">LRV0_1</strain>
    </source>
</reference>
<name>A0ABQ9ZQ58_9CRUS</name>
<comment type="caution">
    <text evidence="1">The sequence shown here is derived from an EMBL/GenBank/DDBJ whole genome shotgun (WGS) entry which is preliminary data.</text>
</comment>
<evidence type="ECO:0000313" key="2">
    <source>
        <dbReference type="Proteomes" id="UP001234178"/>
    </source>
</evidence>
<evidence type="ECO:0000313" key="1">
    <source>
        <dbReference type="EMBL" id="KAK4015062.1"/>
    </source>
</evidence>
<sequence>MKQNFSFCFFFNIRNEDLGIIFEKQTMLQHLPTLLEGPLSWQKKKTKKCLRHLVLKIKTKSALSVALTILPAVLDRYSALESAINGHAKLLGATCPVGMGNLPRRRVCLILMKSKGLRRI</sequence>
<protein>
    <submittedName>
        <fullName evidence="1">Uncharacterized protein</fullName>
    </submittedName>
</protein>
<keyword evidence="2" id="KW-1185">Reference proteome</keyword>
<proteinExistence type="predicted"/>
<accession>A0ABQ9ZQ58</accession>
<dbReference type="Proteomes" id="UP001234178">
    <property type="component" value="Unassembled WGS sequence"/>
</dbReference>
<organism evidence="1 2">
    <name type="scientific">Daphnia magna</name>
    <dbReference type="NCBI Taxonomy" id="35525"/>
    <lineage>
        <taxon>Eukaryota</taxon>
        <taxon>Metazoa</taxon>
        <taxon>Ecdysozoa</taxon>
        <taxon>Arthropoda</taxon>
        <taxon>Crustacea</taxon>
        <taxon>Branchiopoda</taxon>
        <taxon>Diplostraca</taxon>
        <taxon>Cladocera</taxon>
        <taxon>Anomopoda</taxon>
        <taxon>Daphniidae</taxon>
        <taxon>Daphnia</taxon>
    </lineage>
</organism>
<dbReference type="EMBL" id="JAOYFB010000005">
    <property type="protein sequence ID" value="KAK4015062.1"/>
    <property type="molecule type" value="Genomic_DNA"/>
</dbReference>